<sequence>MKKSLPFVLTFVILFQSCRIYNSKTSTKEDAILSEKKVKVKSTTNVSYRFEKLFEEETQLYGIAKRQSSKSKQVYNDNIVNENKLDKNVKILLTDDLVNEIHLYSKGKSNVVGILGIGYIGVLLIVGAGAILFVAALGGGL</sequence>
<evidence type="ECO:0000256" key="1">
    <source>
        <dbReference type="SAM" id="Phobius"/>
    </source>
</evidence>
<dbReference type="Proteomes" id="UP000307657">
    <property type="component" value="Unassembled WGS sequence"/>
</dbReference>
<dbReference type="RefSeq" id="WP_136844491.1">
    <property type="nucleotide sequence ID" value="NZ_SUPL01000006.1"/>
</dbReference>
<dbReference type="OrthoDB" id="1453201at2"/>
<proteinExistence type="predicted"/>
<accession>A0A4U0EQX5</accession>
<evidence type="ECO:0000313" key="3">
    <source>
        <dbReference type="Proteomes" id="UP000307657"/>
    </source>
</evidence>
<evidence type="ECO:0008006" key="4">
    <source>
        <dbReference type="Google" id="ProtNLM"/>
    </source>
</evidence>
<keyword evidence="3" id="KW-1185">Reference proteome</keyword>
<keyword evidence="1" id="KW-1133">Transmembrane helix</keyword>
<keyword evidence="1" id="KW-0812">Transmembrane</keyword>
<organism evidence="2 3">
    <name type="scientific">Pontimicrobium aquaticum</name>
    <dbReference type="NCBI Taxonomy" id="2565367"/>
    <lineage>
        <taxon>Bacteria</taxon>
        <taxon>Pseudomonadati</taxon>
        <taxon>Bacteroidota</taxon>
        <taxon>Flavobacteriia</taxon>
        <taxon>Flavobacteriales</taxon>
        <taxon>Flavobacteriaceae</taxon>
        <taxon>Pontimicrobium</taxon>
    </lineage>
</organism>
<dbReference type="AlphaFoldDB" id="A0A4U0EQX5"/>
<evidence type="ECO:0000313" key="2">
    <source>
        <dbReference type="EMBL" id="TJY34135.1"/>
    </source>
</evidence>
<gene>
    <name evidence="2" type="ORF">E5167_12550</name>
</gene>
<feature type="transmembrane region" description="Helical" evidence="1">
    <location>
        <begin position="111"/>
        <end position="137"/>
    </location>
</feature>
<dbReference type="EMBL" id="SUPL01000006">
    <property type="protein sequence ID" value="TJY34135.1"/>
    <property type="molecule type" value="Genomic_DNA"/>
</dbReference>
<comment type="caution">
    <text evidence="2">The sequence shown here is derived from an EMBL/GenBank/DDBJ whole genome shotgun (WGS) entry which is preliminary data.</text>
</comment>
<dbReference type="PROSITE" id="PS51257">
    <property type="entry name" value="PROKAR_LIPOPROTEIN"/>
    <property type="match status" value="1"/>
</dbReference>
<reference evidence="2 3" key="1">
    <citation type="submission" date="2019-04" db="EMBL/GenBank/DDBJ databases">
        <title>Lacinutrix sp. nov., isolated from marine water.</title>
        <authorList>
            <person name="Kim W."/>
        </authorList>
    </citation>
    <scope>NUCLEOTIDE SEQUENCE [LARGE SCALE GENOMIC DNA]</scope>
    <source>
        <strain evidence="2 3">CAU 1491</strain>
    </source>
</reference>
<name>A0A4U0EQX5_9FLAO</name>
<protein>
    <recommendedName>
        <fullName evidence="4">Lipoprotein</fullName>
    </recommendedName>
</protein>
<keyword evidence="1" id="KW-0472">Membrane</keyword>